<evidence type="ECO:0000313" key="2">
    <source>
        <dbReference type="Proteomes" id="UP000242815"/>
    </source>
</evidence>
<accession>A0A1I6AMX1</accession>
<dbReference type="RefSeq" id="WP_090537326.1">
    <property type="nucleotide sequence ID" value="NZ_FOYD01000002.1"/>
</dbReference>
<dbReference type="Proteomes" id="UP000242815">
    <property type="component" value="Unassembled WGS sequence"/>
</dbReference>
<gene>
    <name evidence="1" type="ORF">SAMN05216578_102239</name>
</gene>
<name>A0A1I6AMX1_9GAMM</name>
<dbReference type="AlphaFoldDB" id="A0A1I6AMX1"/>
<organism evidence="1 2">
    <name type="scientific">Halopseudomonas formosensis</name>
    <dbReference type="NCBI Taxonomy" id="1002526"/>
    <lineage>
        <taxon>Bacteria</taxon>
        <taxon>Pseudomonadati</taxon>
        <taxon>Pseudomonadota</taxon>
        <taxon>Gammaproteobacteria</taxon>
        <taxon>Pseudomonadales</taxon>
        <taxon>Pseudomonadaceae</taxon>
        <taxon>Halopseudomonas</taxon>
    </lineage>
</organism>
<proteinExistence type="predicted"/>
<reference evidence="1 2" key="1">
    <citation type="submission" date="2016-10" db="EMBL/GenBank/DDBJ databases">
        <authorList>
            <person name="de Groot N.N."/>
        </authorList>
    </citation>
    <scope>NUCLEOTIDE SEQUENCE [LARGE SCALE GENOMIC DNA]</scope>
    <source>
        <strain evidence="1 2">JCM 18415</strain>
    </source>
</reference>
<dbReference type="STRING" id="1002526.SAMN05216578_102239"/>
<sequence>MSLPDGEELPADQPEEIAHTITTVTLDDELREQIKSASPHVWLINERVRDKIAEAYPLHEEIKLLRTAPSAEFEAYNAHAEACREWGRAQKALLGL</sequence>
<protein>
    <submittedName>
        <fullName evidence="1">Uncharacterized protein</fullName>
    </submittedName>
</protein>
<dbReference type="EMBL" id="FOYD01000002">
    <property type="protein sequence ID" value="SFQ70002.1"/>
    <property type="molecule type" value="Genomic_DNA"/>
</dbReference>
<evidence type="ECO:0000313" key="1">
    <source>
        <dbReference type="EMBL" id="SFQ70002.1"/>
    </source>
</evidence>